<reference evidence="2 4" key="2">
    <citation type="submission" date="2015-08" db="EMBL/GenBank/DDBJ databases">
        <title>Enterococcus genome sequence.</title>
        <authorList>
            <person name="Acedo J.Z."/>
            <person name="Vederas J.C."/>
        </authorList>
    </citation>
    <scope>NUCLEOTIDE SEQUENCE [LARGE SCALE GENOMIC DNA]</scope>
    <source>
        <strain evidence="2 4">49</strain>
    </source>
</reference>
<dbReference type="STRING" id="317010.RU96_GL000347"/>
<dbReference type="Proteomes" id="UP000182835">
    <property type="component" value="Unassembled WGS sequence"/>
</dbReference>
<organism evidence="1 3">
    <name type="scientific">Enterococcus canintestini</name>
    <dbReference type="NCBI Taxonomy" id="317010"/>
    <lineage>
        <taxon>Bacteria</taxon>
        <taxon>Bacillati</taxon>
        <taxon>Bacillota</taxon>
        <taxon>Bacilli</taxon>
        <taxon>Lactobacillales</taxon>
        <taxon>Enterococcaceae</taxon>
        <taxon>Enterococcus</taxon>
    </lineage>
</organism>
<dbReference type="InterPro" id="IPR027417">
    <property type="entry name" value="P-loop_NTPase"/>
</dbReference>
<dbReference type="EMBL" id="JXKG01000010">
    <property type="protein sequence ID" value="OJG15129.1"/>
    <property type="molecule type" value="Genomic_DNA"/>
</dbReference>
<dbReference type="EMBL" id="LHUG01000004">
    <property type="protein sequence ID" value="PAB01226.1"/>
    <property type="molecule type" value="Genomic_DNA"/>
</dbReference>
<dbReference type="Gene3D" id="3.40.50.300">
    <property type="entry name" value="P-loop containing nucleotide triphosphate hydrolases"/>
    <property type="match status" value="1"/>
</dbReference>
<sequence>MEKISSQQHFKIFYGETLAQAQQNFQRELQRLTADVGKISLTPDFIPYLSLTENLLMGFPNKFYKQKITELPLAKELQVSDVLLNKEPESLTQVEMIQLQIFRALLAENKIICLEDIITALTIPERQQLFSLFRDLIEKEDLVIYLLTTDETLVDNLKQVDL</sequence>
<evidence type="ECO:0008006" key="5">
    <source>
        <dbReference type="Google" id="ProtNLM"/>
    </source>
</evidence>
<proteinExistence type="predicted"/>
<dbReference type="Proteomes" id="UP000216797">
    <property type="component" value="Unassembled WGS sequence"/>
</dbReference>
<dbReference type="OrthoDB" id="2182675at2"/>
<name>A0A1L8R5T0_9ENTE</name>
<protein>
    <recommendedName>
        <fullName evidence="5">ABC transporter domain-containing protein</fullName>
    </recommendedName>
</protein>
<comment type="caution">
    <text evidence="1">The sequence shown here is derived from an EMBL/GenBank/DDBJ whole genome shotgun (WGS) entry which is preliminary data.</text>
</comment>
<accession>A0A1L8R5T0</accession>
<evidence type="ECO:0000313" key="3">
    <source>
        <dbReference type="Proteomes" id="UP000182835"/>
    </source>
</evidence>
<evidence type="ECO:0000313" key="2">
    <source>
        <dbReference type="EMBL" id="PAB01226.1"/>
    </source>
</evidence>
<reference evidence="1 3" key="1">
    <citation type="submission" date="2014-12" db="EMBL/GenBank/DDBJ databases">
        <title>Draft genome sequences of 29 type strains of Enterococci.</title>
        <authorList>
            <person name="Zhong Z."/>
            <person name="Sun Z."/>
            <person name="Liu W."/>
            <person name="Zhang W."/>
            <person name="Zhang H."/>
        </authorList>
    </citation>
    <scope>NUCLEOTIDE SEQUENCE [LARGE SCALE GENOMIC DNA]</scope>
    <source>
        <strain evidence="1 3">DSM 21207</strain>
    </source>
</reference>
<evidence type="ECO:0000313" key="4">
    <source>
        <dbReference type="Proteomes" id="UP000216797"/>
    </source>
</evidence>
<dbReference type="SUPFAM" id="SSF52540">
    <property type="entry name" value="P-loop containing nucleoside triphosphate hydrolases"/>
    <property type="match status" value="1"/>
</dbReference>
<evidence type="ECO:0000313" key="1">
    <source>
        <dbReference type="EMBL" id="OJG15129.1"/>
    </source>
</evidence>
<dbReference type="AlphaFoldDB" id="A0A1L8R5T0"/>
<keyword evidence="4" id="KW-1185">Reference proteome</keyword>
<gene>
    <name evidence="2" type="ORF">AKL21_04260</name>
    <name evidence="1" type="ORF">RU96_GL000347</name>
</gene>
<dbReference type="RefSeq" id="WP_071864892.1">
    <property type="nucleotide sequence ID" value="NZ_JBHLVQ010000025.1"/>
</dbReference>